<reference evidence="1 2" key="1">
    <citation type="submission" date="2015-02" db="EMBL/GenBank/DDBJ databases">
        <authorList>
            <person name="Gomez-Escribano P.J."/>
        </authorList>
    </citation>
    <scope>NUCLEOTIDE SEQUENCE [LARGE SCALE GENOMIC DNA]</scope>
    <source>
        <strain evidence="2">C34 (DSM 42122 / NRRL B-24963)</strain>
    </source>
</reference>
<proteinExistence type="predicted"/>
<dbReference type="Proteomes" id="UP000035016">
    <property type="component" value="Chromosome Chromosome"/>
</dbReference>
<dbReference type="AlphaFoldDB" id="A0A0F7VN29"/>
<dbReference type="EMBL" id="LN831790">
    <property type="protein sequence ID" value="CQR61414.1"/>
    <property type="molecule type" value="Genomic_DNA"/>
</dbReference>
<dbReference type="KEGG" id="sle:sle_19530"/>
<name>A0A0F7VN29_STRLW</name>
<sequence length="151" mass="16046">MNNVMAGRCKVVLRATYTDLGGKMAATFGLVVAGSPHQAGEIVSQINQDQSEKIDTVHMPTVRPFPVPGTAAAEWSDGMGIGGASSKVFMVPESPYAVTVTVGPTDPARSVGHLPEPWGLMAHREKRPYLGIAQSLVSIYAGEVQRTVQEQ</sequence>
<organism evidence="1 2">
    <name type="scientific">Streptomyces leeuwenhoekii</name>
    <dbReference type="NCBI Taxonomy" id="1437453"/>
    <lineage>
        <taxon>Bacteria</taxon>
        <taxon>Bacillati</taxon>
        <taxon>Actinomycetota</taxon>
        <taxon>Actinomycetes</taxon>
        <taxon>Kitasatosporales</taxon>
        <taxon>Streptomycetaceae</taxon>
        <taxon>Streptomyces</taxon>
    </lineage>
</organism>
<evidence type="ECO:0000313" key="2">
    <source>
        <dbReference type="Proteomes" id="UP000035016"/>
    </source>
</evidence>
<accession>A0A0F7VN29</accession>
<evidence type="ECO:0000313" key="1">
    <source>
        <dbReference type="EMBL" id="CQR61414.1"/>
    </source>
</evidence>
<protein>
    <submittedName>
        <fullName evidence="1">Uncharacterized protein</fullName>
    </submittedName>
</protein>
<gene>
    <name evidence="1" type="primary">sle_19530</name>
</gene>